<keyword evidence="3" id="KW-1185">Reference proteome</keyword>
<evidence type="ECO:0000313" key="2">
    <source>
        <dbReference type="EMBL" id="KAK8891774.1"/>
    </source>
</evidence>
<dbReference type="InterPro" id="IPR012337">
    <property type="entry name" value="RNaseH-like_sf"/>
</dbReference>
<dbReference type="EMBL" id="JAPFFF010000004">
    <property type="protein sequence ID" value="KAK8891774.1"/>
    <property type="molecule type" value="Genomic_DNA"/>
</dbReference>
<evidence type="ECO:0000313" key="3">
    <source>
        <dbReference type="Proteomes" id="UP001470230"/>
    </source>
</evidence>
<protein>
    <recommendedName>
        <fullName evidence="1">HAT C-terminal dimerisation domain-containing protein</fullName>
    </recommendedName>
</protein>
<organism evidence="2 3">
    <name type="scientific">Tritrichomonas musculus</name>
    <dbReference type="NCBI Taxonomy" id="1915356"/>
    <lineage>
        <taxon>Eukaryota</taxon>
        <taxon>Metamonada</taxon>
        <taxon>Parabasalia</taxon>
        <taxon>Tritrichomonadida</taxon>
        <taxon>Tritrichomonadidae</taxon>
        <taxon>Tritrichomonas</taxon>
    </lineage>
</organism>
<proteinExistence type="predicted"/>
<reference evidence="2 3" key="1">
    <citation type="submission" date="2024-04" db="EMBL/GenBank/DDBJ databases">
        <title>Tritrichomonas musculus Genome.</title>
        <authorList>
            <person name="Alves-Ferreira E."/>
            <person name="Grigg M."/>
            <person name="Lorenzi H."/>
            <person name="Galac M."/>
        </authorList>
    </citation>
    <scope>NUCLEOTIDE SEQUENCE [LARGE SCALE GENOMIC DNA]</scope>
    <source>
        <strain evidence="2 3">EAF2021</strain>
    </source>
</reference>
<dbReference type="SUPFAM" id="SSF53098">
    <property type="entry name" value="Ribonuclease H-like"/>
    <property type="match status" value="1"/>
</dbReference>
<dbReference type="InterPro" id="IPR008906">
    <property type="entry name" value="HATC_C_dom"/>
</dbReference>
<comment type="caution">
    <text evidence="2">The sequence shown here is derived from an EMBL/GenBank/DDBJ whole genome shotgun (WGS) entry which is preliminary data.</text>
</comment>
<feature type="non-terminal residue" evidence="2">
    <location>
        <position position="1"/>
    </location>
</feature>
<sequence length="77" mass="8724">ITDNELAYVAFDVLRIVITSIASESSFSRGRLIINDQRTRITADHAKQQMIIQINKNTAEKALSRTNIYELISSKNN</sequence>
<feature type="domain" description="HAT C-terminal dimerisation" evidence="1">
    <location>
        <begin position="6"/>
        <end position="53"/>
    </location>
</feature>
<gene>
    <name evidence="2" type="ORF">M9Y10_028994</name>
</gene>
<dbReference type="Proteomes" id="UP001470230">
    <property type="component" value="Unassembled WGS sequence"/>
</dbReference>
<dbReference type="Pfam" id="PF05699">
    <property type="entry name" value="Dimer_Tnp_hAT"/>
    <property type="match status" value="1"/>
</dbReference>
<evidence type="ECO:0000259" key="1">
    <source>
        <dbReference type="Pfam" id="PF05699"/>
    </source>
</evidence>
<accession>A0ABR2KKU5</accession>
<name>A0ABR2KKU5_9EUKA</name>